<name>A0A8S1RDR2_9CILI</name>
<proteinExistence type="predicted"/>
<feature type="domain" description="G" evidence="1">
    <location>
        <begin position="5"/>
        <end position="105"/>
    </location>
</feature>
<reference evidence="2" key="1">
    <citation type="submission" date="2021-01" db="EMBL/GenBank/DDBJ databases">
        <authorList>
            <consortium name="Genoscope - CEA"/>
            <person name="William W."/>
        </authorList>
    </citation>
    <scope>NUCLEOTIDE SEQUENCE</scope>
</reference>
<comment type="caution">
    <text evidence="2">The sequence shown here is derived from an EMBL/GenBank/DDBJ whole genome shotgun (WGS) entry which is preliminary data.</text>
</comment>
<accession>A0A8S1RDR2</accession>
<keyword evidence="3" id="KW-1185">Reference proteome</keyword>
<dbReference type="Pfam" id="PF01926">
    <property type="entry name" value="MMR_HSR1"/>
    <property type="match status" value="1"/>
</dbReference>
<organism evidence="2 3">
    <name type="scientific">Paramecium sonneborni</name>
    <dbReference type="NCBI Taxonomy" id="65129"/>
    <lineage>
        <taxon>Eukaryota</taxon>
        <taxon>Sar</taxon>
        <taxon>Alveolata</taxon>
        <taxon>Ciliophora</taxon>
        <taxon>Intramacronucleata</taxon>
        <taxon>Oligohymenophorea</taxon>
        <taxon>Peniculida</taxon>
        <taxon>Parameciidae</taxon>
        <taxon>Paramecium</taxon>
    </lineage>
</organism>
<evidence type="ECO:0000313" key="2">
    <source>
        <dbReference type="EMBL" id="CAD8125523.1"/>
    </source>
</evidence>
<sequence length="461" mass="54115">MNNSIILIGQISSGKTTLFNKICREYQLVISGGYQVTKYPCIKQSVYGYGFKVIDTPPIGSSSEKIRNAQGIKNALCEGPLNQIILVVKWERSDIMKNFIKKMVIYFRKYRKIITVAVTHWEFASEDLSNPNQDKLKIIQNQFSNDIKVFGIYSVIYISRNDSPESICTNIDNILQKSGSKEFVDIDIIEQFDLIEIPDQYEFELEISKGEIEQQLKQYYKYAIDLILKLDSQKENTPVILFYLMLFLKEQVEVSLVKFQGENKQIFKELERIYNDRYPEQQIIFDFKKTLMNVVDQMADQISKKFEQSPNQLFNSIKACPNCHKIWLKETNCEEELKCGDFSLKGDQLLNQIYSKRYGFKLSRNHVLEVLEYEQFYSPNLQTKAYNKLRENGKMGCGFKLIWKELPKLSDIQLYALIDPGFLELFFQEDKYILDKQIQFNKQLLQRSSKQLESMRVIKLN</sequence>
<dbReference type="GO" id="GO:0005525">
    <property type="term" value="F:GTP binding"/>
    <property type="evidence" value="ECO:0007669"/>
    <property type="project" value="InterPro"/>
</dbReference>
<gene>
    <name evidence="2" type="ORF">PSON_ATCC_30995.1.T1590122</name>
</gene>
<dbReference type="Proteomes" id="UP000692954">
    <property type="component" value="Unassembled WGS sequence"/>
</dbReference>
<dbReference type="CDD" id="cd00882">
    <property type="entry name" value="Ras_like_GTPase"/>
    <property type="match status" value="1"/>
</dbReference>
<dbReference type="AlphaFoldDB" id="A0A8S1RDR2"/>
<dbReference type="EMBL" id="CAJJDN010000159">
    <property type="protein sequence ID" value="CAD8125523.1"/>
    <property type="molecule type" value="Genomic_DNA"/>
</dbReference>
<dbReference type="OrthoDB" id="8954335at2759"/>
<evidence type="ECO:0000259" key="1">
    <source>
        <dbReference type="Pfam" id="PF01926"/>
    </source>
</evidence>
<evidence type="ECO:0000313" key="3">
    <source>
        <dbReference type="Proteomes" id="UP000692954"/>
    </source>
</evidence>
<dbReference type="InterPro" id="IPR006073">
    <property type="entry name" value="GTP-bd"/>
</dbReference>
<protein>
    <recommendedName>
        <fullName evidence="1">G domain-containing protein</fullName>
    </recommendedName>
</protein>